<keyword evidence="3" id="KW-0547">Nucleotide-binding</keyword>
<comment type="catalytic activity">
    <reaction evidence="3">
        <text>shikimate + ATP = 3-phosphoshikimate + ADP + H(+)</text>
        <dbReference type="Rhea" id="RHEA:13121"/>
        <dbReference type="ChEBI" id="CHEBI:15378"/>
        <dbReference type="ChEBI" id="CHEBI:30616"/>
        <dbReference type="ChEBI" id="CHEBI:36208"/>
        <dbReference type="ChEBI" id="CHEBI:145989"/>
        <dbReference type="ChEBI" id="CHEBI:456216"/>
        <dbReference type="EC" id="2.7.1.71"/>
    </reaction>
</comment>
<dbReference type="GO" id="GO:0009073">
    <property type="term" value="P:aromatic amino acid family biosynthetic process"/>
    <property type="evidence" value="ECO:0007669"/>
    <property type="project" value="UniProtKB-KW"/>
</dbReference>
<dbReference type="InterPro" id="IPR027417">
    <property type="entry name" value="P-loop_NTPase"/>
</dbReference>
<comment type="subunit">
    <text evidence="3">Monomer.</text>
</comment>
<dbReference type="GO" id="GO:0008652">
    <property type="term" value="P:amino acid biosynthetic process"/>
    <property type="evidence" value="ECO:0007669"/>
    <property type="project" value="UniProtKB-KW"/>
</dbReference>
<keyword evidence="3 5" id="KW-0418">Kinase</keyword>
<organism evidence="5 6">
    <name type="scientific">Dysosmobacter welbionis</name>
    <dbReference type="NCBI Taxonomy" id="2093857"/>
    <lineage>
        <taxon>Bacteria</taxon>
        <taxon>Bacillati</taxon>
        <taxon>Bacillota</taxon>
        <taxon>Clostridia</taxon>
        <taxon>Eubacteriales</taxon>
        <taxon>Oscillospiraceae</taxon>
        <taxon>Dysosmobacter</taxon>
    </lineage>
</organism>
<keyword evidence="3" id="KW-0067">ATP-binding</keyword>
<feature type="domain" description="Shikimate dehydrogenase substrate binding N-terminal" evidence="4">
    <location>
        <begin position="8"/>
        <end position="82"/>
    </location>
</feature>
<feature type="binding site" evidence="3">
    <location>
        <position position="379"/>
    </location>
    <ligand>
        <name>substrate</name>
    </ligand>
</feature>
<comment type="function">
    <text evidence="3">Catalyzes the specific phosphorylation of the 3-hydroxyl group of shikimic acid using ATP as a cosubstrate.</text>
</comment>
<keyword evidence="3" id="KW-0028">Amino-acid biosynthesis</keyword>
<dbReference type="RefSeq" id="WP_021748006.1">
    <property type="nucleotide sequence ID" value="NZ_CAUWCU010000025.1"/>
</dbReference>
<comment type="pathway">
    <text evidence="1">Metabolic intermediate biosynthesis; chorismate biosynthesis; chorismate from D-erythrose 4-phosphate and phosphoenolpyruvate: step 4/7.</text>
</comment>
<dbReference type="UniPathway" id="UPA00053">
    <property type="reaction ID" value="UER00088"/>
</dbReference>
<feature type="binding site" evidence="3">
    <location>
        <position position="285"/>
    </location>
    <ligand>
        <name>substrate</name>
    </ligand>
</feature>
<dbReference type="SUPFAM" id="SSF53223">
    <property type="entry name" value="Aminoacid dehydrogenase-like, N-terminal domain"/>
    <property type="match status" value="1"/>
</dbReference>
<gene>
    <name evidence="3" type="primary">aroK</name>
    <name evidence="5" type="ORF">EIO64_10820</name>
</gene>
<evidence type="ECO:0000313" key="5">
    <source>
        <dbReference type="EMBL" id="QCI59653.1"/>
    </source>
</evidence>
<evidence type="ECO:0000256" key="1">
    <source>
        <dbReference type="ARBA" id="ARBA00004871"/>
    </source>
</evidence>
<dbReference type="GO" id="GO:0005524">
    <property type="term" value="F:ATP binding"/>
    <property type="evidence" value="ECO:0007669"/>
    <property type="project" value="UniProtKB-UniRule"/>
</dbReference>
<dbReference type="Gene3D" id="3.40.50.720">
    <property type="entry name" value="NAD(P)-binding Rossmann-like Domain"/>
    <property type="match status" value="1"/>
</dbReference>
<dbReference type="Proteomes" id="UP000298642">
    <property type="component" value="Chromosome"/>
</dbReference>
<dbReference type="GO" id="GO:0019632">
    <property type="term" value="P:shikimate metabolic process"/>
    <property type="evidence" value="ECO:0007669"/>
    <property type="project" value="TreeGrafter"/>
</dbReference>
<name>A0A4D7AQ07_9FIRM</name>
<dbReference type="PRINTS" id="PR01100">
    <property type="entry name" value="SHIKIMTKNASE"/>
</dbReference>
<dbReference type="AlphaFoldDB" id="A0A4D7AQ07"/>
<dbReference type="SUPFAM" id="SSF51735">
    <property type="entry name" value="NAD(P)-binding Rossmann-fold domains"/>
    <property type="match status" value="1"/>
</dbReference>
<evidence type="ECO:0000313" key="6">
    <source>
        <dbReference type="Proteomes" id="UP000298642"/>
    </source>
</evidence>
<dbReference type="CDD" id="cd01065">
    <property type="entry name" value="NAD_bind_Shikimate_DH"/>
    <property type="match status" value="1"/>
</dbReference>
<dbReference type="SUPFAM" id="SSF52540">
    <property type="entry name" value="P-loop containing nucleoside triphosphate hydrolases"/>
    <property type="match status" value="1"/>
</dbReference>
<protein>
    <recommendedName>
        <fullName evidence="3">Shikimate kinase</fullName>
        <shortName evidence="3">SK</shortName>
        <ecNumber evidence="3">2.7.1.71</ecNumber>
    </recommendedName>
</protein>
<comment type="similarity">
    <text evidence="3">Belongs to the shikimate kinase family.</text>
</comment>
<dbReference type="PANTHER" id="PTHR21089">
    <property type="entry name" value="SHIKIMATE DEHYDROGENASE"/>
    <property type="match status" value="1"/>
</dbReference>
<dbReference type="Pfam" id="PF01202">
    <property type="entry name" value="SKI"/>
    <property type="match status" value="1"/>
</dbReference>
<comment type="subcellular location">
    <subcellularLocation>
        <location evidence="3">Cytoplasm</location>
    </subcellularLocation>
</comment>
<dbReference type="GO" id="GO:0004765">
    <property type="term" value="F:shikimate kinase activity"/>
    <property type="evidence" value="ECO:0007669"/>
    <property type="project" value="UniProtKB-UniRule"/>
</dbReference>
<keyword evidence="3" id="KW-0479">Metal-binding</keyword>
<dbReference type="HAMAP" id="MF_00109">
    <property type="entry name" value="Shikimate_kinase"/>
    <property type="match status" value="1"/>
</dbReference>
<dbReference type="PANTHER" id="PTHR21089:SF1">
    <property type="entry name" value="BIFUNCTIONAL 3-DEHYDROQUINATE DEHYDRATASE_SHIKIMATE DEHYDROGENASE, CHLOROPLASTIC"/>
    <property type="match status" value="1"/>
</dbReference>
<dbReference type="CDD" id="cd00464">
    <property type="entry name" value="SK"/>
    <property type="match status" value="1"/>
</dbReference>
<feature type="binding site" evidence="3">
    <location>
        <begin position="263"/>
        <end position="268"/>
    </location>
    <ligand>
        <name>ATP</name>
        <dbReference type="ChEBI" id="CHEBI:30616"/>
    </ligand>
</feature>
<evidence type="ECO:0000259" key="4">
    <source>
        <dbReference type="Pfam" id="PF08501"/>
    </source>
</evidence>
<comment type="cofactor">
    <cofactor evidence="3">
        <name>Mg(2+)</name>
        <dbReference type="ChEBI" id="CHEBI:18420"/>
    </cofactor>
    <text evidence="3">Binds 1 Mg(2+) ion per subunit.</text>
</comment>
<dbReference type="InterPro" id="IPR046346">
    <property type="entry name" value="Aminoacid_DH-like_N_sf"/>
</dbReference>
<keyword evidence="3" id="KW-0460">Magnesium</keyword>
<dbReference type="InterPro" id="IPR031322">
    <property type="entry name" value="Shikimate/glucono_kinase"/>
</dbReference>
<reference evidence="6" key="1">
    <citation type="submission" date="2018-12" db="EMBL/GenBank/DDBJ databases">
        <title>Dusodibacter welbiota gen. nov., sp. nov., isolated from human faeces and emended description of the Oscillibacter genus.</title>
        <authorList>
            <person name="Le Roy T."/>
            <person name="Van der Smissen P."/>
            <person name="Delzenne N."/>
            <person name="Muccioli G."/>
            <person name="Collet J.F."/>
            <person name="Cani P.D."/>
        </authorList>
    </citation>
    <scope>NUCLEOTIDE SEQUENCE [LARGE SCALE GENOMIC DNA]</scope>
    <source>
        <strain evidence="6">J115</strain>
    </source>
</reference>
<keyword evidence="3" id="KW-0963">Cytoplasm</keyword>
<keyword evidence="3" id="KW-0808">Transferase</keyword>
<keyword evidence="6" id="KW-1185">Reference proteome</keyword>
<dbReference type="GO" id="GO:0005737">
    <property type="term" value="C:cytoplasm"/>
    <property type="evidence" value="ECO:0007669"/>
    <property type="project" value="UniProtKB-SubCell"/>
</dbReference>
<dbReference type="GO" id="GO:0009423">
    <property type="term" value="P:chorismate biosynthetic process"/>
    <property type="evidence" value="ECO:0007669"/>
    <property type="project" value="UniProtKB-UniRule"/>
</dbReference>
<feature type="binding site" evidence="3">
    <location>
        <position position="364"/>
    </location>
    <ligand>
        <name>ATP</name>
        <dbReference type="ChEBI" id="CHEBI:30616"/>
    </ligand>
</feature>
<feature type="binding site" evidence="3">
    <location>
        <position position="267"/>
    </location>
    <ligand>
        <name>Mg(2+)</name>
        <dbReference type="ChEBI" id="CHEBI:18420"/>
    </ligand>
</feature>
<keyword evidence="2 3" id="KW-0057">Aromatic amino acid biosynthesis</keyword>
<dbReference type="InterPro" id="IPR013708">
    <property type="entry name" value="Shikimate_DH-bd_N"/>
</dbReference>
<feature type="binding site" evidence="3">
    <location>
        <position position="309"/>
    </location>
    <ligand>
        <name>substrate</name>
    </ligand>
</feature>
<accession>A0A4D7AQ07</accession>
<feature type="binding site" evidence="3">
    <location>
        <position position="331"/>
    </location>
    <ligand>
        <name>substrate</name>
    </ligand>
</feature>
<comment type="pathway">
    <text evidence="3">Metabolic intermediate biosynthesis; chorismate biosynthesis; chorismate from D-erythrose 4-phosphate and phosphoenolpyruvate: step 5/7.</text>
</comment>
<dbReference type="Gene3D" id="3.40.50.300">
    <property type="entry name" value="P-loop containing nucleotide triphosphate hydrolases"/>
    <property type="match status" value="1"/>
</dbReference>
<dbReference type="GeneID" id="89520506"/>
<evidence type="ECO:0000256" key="2">
    <source>
        <dbReference type="ARBA" id="ARBA00023141"/>
    </source>
</evidence>
<dbReference type="GO" id="GO:0004764">
    <property type="term" value="F:shikimate 3-dehydrogenase (NADP+) activity"/>
    <property type="evidence" value="ECO:0007669"/>
    <property type="project" value="InterPro"/>
</dbReference>
<dbReference type="Gene3D" id="3.40.50.10860">
    <property type="entry name" value="Leucine Dehydrogenase, chain A, domain 1"/>
    <property type="match status" value="1"/>
</dbReference>
<dbReference type="EC" id="2.7.1.71" evidence="3"/>
<dbReference type="EMBL" id="CP034413">
    <property type="protein sequence ID" value="QCI59653.1"/>
    <property type="molecule type" value="Genomic_DNA"/>
</dbReference>
<comment type="caution">
    <text evidence="3">Lacks conserved residue(s) required for the propagation of feature annotation.</text>
</comment>
<evidence type="ECO:0000256" key="3">
    <source>
        <dbReference type="HAMAP-Rule" id="MF_00109"/>
    </source>
</evidence>
<dbReference type="InterPro" id="IPR036291">
    <property type="entry name" value="NAD(P)-bd_dom_sf"/>
</dbReference>
<dbReference type="Pfam" id="PF08501">
    <property type="entry name" value="Shikimate_dh_N"/>
    <property type="match status" value="1"/>
</dbReference>
<dbReference type="InterPro" id="IPR022893">
    <property type="entry name" value="Shikimate_DH_fam"/>
</dbReference>
<dbReference type="KEGG" id="obj:EIO64_10820"/>
<dbReference type="GO" id="GO:0000287">
    <property type="term" value="F:magnesium ion binding"/>
    <property type="evidence" value="ECO:0007669"/>
    <property type="project" value="UniProtKB-UniRule"/>
</dbReference>
<dbReference type="InterPro" id="IPR000623">
    <property type="entry name" value="Shikimate_kinase/TSH1"/>
</dbReference>
<sequence length="414" mass="44447">MDERIYGLLGRKLGHSWSVPIHAALGNGAYRLLELEPDGLAPFLHRKDIGGLNVTIPYKRDVMPLCDEIDPAAEAIGSVNTIVRCADGKLVGYNTDIDGFLYMACRAGISLSGKKVVILGSGGASLTAQTAARQGGAAEVVVVSRFGPDNYDNLSRHADAEILVNATPVGMYPGNGQSPVDLSVFPVCQGVLDVIYNPRRTALLLQAEARSIPCSDGLPMLVAQAVAAEERFFNRSIPAGENERILVQLRREMTNLILIGMPGSGKTTVGEALSRLTGREAVDLDQMIETTAGCSIPEIFQREGESGFRARERAAAEEAGKRTGVILLTGGGIIKTAENYAALHQNGRIYQLVRDLSLLPTEGRPLSQGADLAAMWRERAPLYARFRDVEIDNSGTVEDTAAAIWRDFCAHSGS</sequence>
<proteinExistence type="inferred from homology"/>